<dbReference type="RefSeq" id="WP_093358111.1">
    <property type="nucleotide sequence ID" value="NZ_FNVB01000002.1"/>
</dbReference>
<proteinExistence type="predicted"/>
<evidence type="ECO:0008006" key="5">
    <source>
        <dbReference type="Google" id="ProtNLM"/>
    </source>
</evidence>
<gene>
    <name evidence="1" type="ORF">SAMN02982929_01705</name>
    <name evidence="2" type="ORF">SAMN05216506_11937</name>
</gene>
<dbReference type="EMBL" id="FNVB01000002">
    <property type="protein sequence ID" value="SEG17361.1"/>
    <property type="molecule type" value="Genomic_DNA"/>
</dbReference>
<name>A0A1H5Y076_9PSEU</name>
<dbReference type="EMBL" id="FOME01000019">
    <property type="protein sequence ID" value="SFF09777.1"/>
    <property type="molecule type" value="Genomic_DNA"/>
</dbReference>
<evidence type="ECO:0000313" key="1">
    <source>
        <dbReference type="EMBL" id="SEG17361.1"/>
    </source>
</evidence>
<reference evidence="1" key="2">
    <citation type="submission" date="2016-10" db="EMBL/GenBank/DDBJ databases">
        <authorList>
            <person name="de Groot N.N."/>
        </authorList>
    </citation>
    <scope>NUCLEOTIDE SEQUENCE [LARGE SCALE GENOMIC DNA]</scope>
    <source>
        <strain evidence="1">ATCC 20501</strain>
    </source>
</reference>
<keyword evidence="3" id="KW-1185">Reference proteome</keyword>
<accession>A0A1H5Y076</accession>
<dbReference type="Proteomes" id="UP000199690">
    <property type="component" value="Unassembled WGS sequence"/>
</dbReference>
<protein>
    <recommendedName>
        <fullName evidence="5">Gamma-glutamylcyclotransferase</fullName>
    </recommendedName>
</protein>
<organism evidence="1 4">
    <name type="scientific">Saccharopolyspora kobensis</name>
    <dbReference type="NCBI Taxonomy" id="146035"/>
    <lineage>
        <taxon>Bacteria</taxon>
        <taxon>Bacillati</taxon>
        <taxon>Actinomycetota</taxon>
        <taxon>Actinomycetes</taxon>
        <taxon>Pseudonocardiales</taxon>
        <taxon>Pseudonocardiaceae</taxon>
        <taxon>Saccharopolyspora</taxon>
    </lineage>
</organism>
<evidence type="ECO:0000313" key="3">
    <source>
        <dbReference type="Proteomes" id="UP000199690"/>
    </source>
</evidence>
<reference evidence="3 4" key="1">
    <citation type="submission" date="2016-10" db="EMBL/GenBank/DDBJ databases">
        <authorList>
            <person name="Varghese N."/>
            <person name="Submissions S."/>
        </authorList>
    </citation>
    <scope>NUCLEOTIDE SEQUENCE [LARGE SCALE GENOMIC DNA]</scope>
    <source>
        <strain evidence="4">ATCC 20501</strain>
        <strain evidence="2 3">CGMCC 4.3529</strain>
    </source>
</reference>
<evidence type="ECO:0000313" key="4">
    <source>
        <dbReference type="Proteomes" id="UP000236729"/>
    </source>
</evidence>
<accession>A0A1I2FY94</accession>
<evidence type="ECO:0000313" key="2">
    <source>
        <dbReference type="EMBL" id="SFF09777.1"/>
    </source>
</evidence>
<dbReference type="Proteomes" id="UP000236729">
    <property type="component" value="Unassembled WGS sequence"/>
</dbReference>
<sequence>MSERTAVRSPFTDADYPAHPYPGARPGCSFVHLDGVGRVLSPDSSAPSGWRVDGGGCLDDWLAEHGAEPMRGRQLVLAYGSNACPAKITWLRAELGLAGPVVALSARCTGLSAVWAAGLRIHDGQRPAVLIAAPGVVEDHALWFATPEQRRVLDRCEGRGVRYRLVHLHGPERIQLADGSRPQRVLAYTAAGPQRAPLLVDGHPVRCSQVDQLAARALTGTPATGDGLTCTEITGEPVR</sequence>
<dbReference type="AlphaFoldDB" id="A0A1H5Y076"/>